<dbReference type="Pfam" id="PF03269">
    <property type="entry name" value="DUF268"/>
    <property type="match status" value="1"/>
</dbReference>
<protein>
    <submittedName>
        <fullName evidence="2">Uncharacterized protein</fullName>
    </submittedName>
</protein>
<reference evidence="2 3" key="1">
    <citation type="submission" date="2010-05" db="EMBL/GenBank/DDBJ databases">
        <title>The Genome Sequence of Thecamonas trahens ATCC 50062.</title>
        <authorList>
            <consortium name="The Broad Institute Genome Sequencing Platform"/>
            <person name="Russ C."/>
            <person name="Cuomo C."/>
            <person name="Shea T."/>
            <person name="Young S.K."/>
            <person name="Zeng Q."/>
            <person name="Koehrsen M."/>
            <person name="Haas B."/>
            <person name="Borodovsky M."/>
            <person name="Guigo R."/>
            <person name="Alvarado L."/>
            <person name="Berlin A."/>
            <person name="Bochicchio J."/>
            <person name="Borenstein D."/>
            <person name="Chapman S."/>
            <person name="Chen Z."/>
            <person name="Freedman E."/>
            <person name="Gellesch M."/>
            <person name="Goldberg J."/>
            <person name="Griggs A."/>
            <person name="Gujja S."/>
            <person name="Heilman E."/>
            <person name="Heiman D."/>
            <person name="Hepburn T."/>
            <person name="Howarth C."/>
            <person name="Jen D."/>
            <person name="Larson L."/>
            <person name="Mehta T."/>
            <person name="Park D."/>
            <person name="Pearson M."/>
            <person name="Roberts A."/>
            <person name="Saif S."/>
            <person name="Shenoy N."/>
            <person name="Sisk P."/>
            <person name="Stolte C."/>
            <person name="Sykes S."/>
            <person name="Thomson T."/>
            <person name="Walk T."/>
            <person name="White J."/>
            <person name="Yandava C."/>
            <person name="Burger G."/>
            <person name="Gray M.W."/>
            <person name="Holland P.W.H."/>
            <person name="King N."/>
            <person name="Lang F.B.F."/>
            <person name="Roger A.J."/>
            <person name="Ruiz-Trillo I."/>
            <person name="Lander E."/>
            <person name="Nusbaum C."/>
        </authorList>
    </citation>
    <scope>NUCLEOTIDE SEQUENCE [LARGE SCALE GENOMIC DNA]</scope>
    <source>
        <strain evidence="2 3">ATCC 50062</strain>
    </source>
</reference>
<dbReference type="EMBL" id="GL349438">
    <property type="protein sequence ID" value="KNC54651.1"/>
    <property type="molecule type" value="Genomic_DNA"/>
</dbReference>
<keyword evidence="3" id="KW-1185">Reference proteome</keyword>
<dbReference type="AlphaFoldDB" id="A0A0L0DRL9"/>
<name>A0A0L0DRL9_THETB</name>
<dbReference type="RefSeq" id="XP_013761556.1">
    <property type="nucleotide sequence ID" value="XM_013906102.1"/>
</dbReference>
<organism evidence="2 3">
    <name type="scientific">Thecamonas trahens ATCC 50062</name>
    <dbReference type="NCBI Taxonomy" id="461836"/>
    <lineage>
        <taxon>Eukaryota</taxon>
        <taxon>Apusozoa</taxon>
        <taxon>Apusomonadida</taxon>
        <taxon>Apusomonadidae</taxon>
        <taxon>Thecamonas</taxon>
    </lineage>
</organism>
<proteinExistence type="predicted"/>
<dbReference type="eggNOG" id="ENOG502S13E">
    <property type="taxonomic scope" value="Eukaryota"/>
</dbReference>
<gene>
    <name evidence="2" type="ORF">AMSG_01504</name>
</gene>
<evidence type="ECO:0000256" key="1">
    <source>
        <dbReference type="SAM" id="SignalP"/>
    </source>
</evidence>
<evidence type="ECO:0000313" key="2">
    <source>
        <dbReference type="EMBL" id="KNC54651.1"/>
    </source>
</evidence>
<dbReference type="GeneID" id="25561252"/>
<feature type="chain" id="PRO_5005537864" evidence="1">
    <location>
        <begin position="26"/>
        <end position="367"/>
    </location>
</feature>
<dbReference type="OrthoDB" id="428346at2759"/>
<feature type="signal peptide" evidence="1">
    <location>
        <begin position="1"/>
        <end position="25"/>
    </location>
</feature>
<sequence>MPPLVDSAALSGLALFAIVLTFASALPPPAPTLTFASLIAPAPPLRHDACAVWIAAPHTPCFDLTDTPCAPDTMPPALTDAFSMGGAVDTSHSMVIDDTMGGKGSRYGASEESVTALALAASARHARLAAAAAAAGSYHALAASLSATGFHDRKDLLRIALLAVNASRPGGLAALAPAAVFGSMSPWIEAELLALGLDAVTTVEYNTLNYRATSITTLTPDQLATNIADGTHTPFGLAISLSSFDHDGLGRYGDPLSPSADLDIMAALADCILAPHGVLVVSVPVGSDQLVWNMHRRYGPARLPSLLAPFLPALDPSPLIPLVDASSVLGWDSDARLSQDRPFTSSYEPVFILSPLDQAPLHTDREL</sequence>
<dbReference type="Proteomes" id="UP000054408">
    <property type="component" value="Unassembled WGS sequence"/>
</dbReference>
<dbReference type="OMA" id="DACAVWI"/>
<dbReference type="InterPro" id="IPR004951">
    <property type="entry name" value="DUF268_CAE_spp"/>
</dbReference>
<keyword evidence="1" id="KW-0732">Signal</keyword>
<accession>A0A0L0DRL9</accession>
<evidence type="ECO:0000313" key="3">
    <source>
        <dbReference type="Proteomes" id="UP000054408"/>
    </source>
</evidence>